<evidence type="ECO:0000313" key="7">
    <source>
        <dbReference type="Proteomes" id="UP000694865"/>
    </source>
</evidence>
<keyword evidence="6" id="KW-0732">Signal</keyword>
<keyword evidence="4 5" id="KW-0472">Membrane</keyword>
<proteinExistence type="predicted"/>
<evidence type="ECO:0000256" key="2">
    <source>
        <dbReference type="ARBA" id="ARBA00022692"/>
    </source>
</evidence>
<evidence type="ECO:0000256" key="5">
    <source>
        <dbReference type="SAM" id="Phobius"/>
    </source>
</evidence>
<dbReference type="RefSeq" id="XP_006822959.1">
    <property type="nucleotide sequence ID" value="XM_006822896.1"/>
</dbReference>
<evidence type="ECO:0000256" key="3">
    <source>
        <dbReference type="ARBA" id="ARBA00022989"/>
    </source>
</evidence>
<dbReference type="Gene3D" id="1.20.1250.20">
    <property type="entry name" value="MFS general substrate transporter like domains"/>
    <property type="match status" value="1"/>
</dbReference>
<gene>
    <name evidence="8" type="primary">LOC102802037</name>
</gene>
<evidence type="ECO:0000256" key="1">
    <source>
        <dbReference type="ARBA" id="ARBA00004141"/>
    </source>
</evidence>
<keyword evidence="7" id="KW-1185">Reference proteome</keyword>
<name>A0ABM0MSG8_SACKO</name>
<keyword evidence="2 5" id="KW-0812">Transmembrane</keyword>
<dbReference type="PANTHER" id="PTHR24064">
    <property type="entry name" value="SOLUTE CARRIER FAMILY 22 MEMBER"/>
    <property type="match status" value="1"/>
</dbReference>
<evidence type="ECO:0000256" key="6">
    <source>
        <dbReference type="SAM" id="SignalP"/>
    </source>
</evidence>
<protein>
    <submittedName>
        <fullName evidence="8">Organic cation transporter protein-like</fullName>
    </submittedName>
</protein>
<comment type="subcellular location">
    <subcellularLocation>
        <location evidence="1">Membrane</location>
        <topology evidence="1">Multi-pass membrane protein</topology>
    </subcellularLocation>
</comment>
<dbReference type="InterPro" id="IPR036259">
    <property type="entry name" value="MFS_trans_sf"/>
</dbReference>
<organism evidence="7 8">
    <name type="scientific">Saccoglossus kowalevskii</name>
    <name type="common">Acorn worm</name>
    <dbReference type="NCBI Taxonomy" id="10224"/>
    <lineage>
        <taxon>Eukaryota</taxon>
        <taxon>Metazoa</taxon>
        <taxon>Hemichordata</taxon>
        <taxon>Enteropneusta</taxon>
        <taxon>Harrimaniidae</taxon>
        <taxon>Saccoglossus</taxon>
    </lineage>
</organism>
<dbReference type="SUPFAM" id="SSF103473">
    <property type="entry name" value="MFS general substrate transporter"/>
    <property type="match status" value="1"/>
</dbReference>
<feature type="signal peptide" evidence="6">
    <location>
        <begin position="1"/>
        <end position="21"/>
    </location>
</feature>
<keyword evidence="3 5" id="KW-1133">Transmembrane helix</keyword>
<accession>A0ABM0MSG8</accession>
<dbReference type="Proteomes" id="UP000694865">
    <property type="component" value="Unplaced"/>
</dbReference>
<evidence type="ECO:0000256" key="4">
    <source>
        <dbReference type="ARBA" id="ARBA00023136"/>
    </source>
</evidence>
<sequence>MTGKFFITAAFSIVYLYSAELFPTPLRSIGVGLCSMTARIGAMLAPQLIFLGQLWEPLPPVVFGVTSIIAGLLIMPLPETRGRKLPETIMEAEEFGKKRKQKKNRWYPGYGEIMKVEADGKYEMNRL</sequence>
<feature type="chain" id="PRO_5046843700" evidence="6">
    <location>
        <begin position="22"/>
        <end position="127"/>
    </location>
</feature>
<evidence type="ECO:0000313" key="8">
    <source>
        <dbReference type="RefSeq" id="XP_006822959.1"/>
    </source>
</evidence>
<reference evidence="8" key="1">
    <citation type="submission" date="2025-08" db="UniProtKB">
        <authorList>
            <consortium name="RefSeq"/>
        </authorList>
    </citation>
    <scope>IDENTIFICATION</scope>
    <source>
        <tissue evidence="8">Testes</tissue>
    </source>
</reference>
<feature type="transmembrane region" description="Helical" evidence="5">
    <location>
        <begin position="58"/>
        <end position="77"/>
    </location>
</feature>
<dbReference type="GeneID" id="102802037"/>